<dbReference type="SUPFAM" id="SSF47413">
    <property type="entry name" value="lambda repressor-like DNA-binding domains"/>
    <property type="match status" value="1"/>
</dbReference>
<reference evidence="2" key="1">
    <citation type="submission" date="2020-08" db="EMBL/GenBank/DDBJ databases">
        <title>Genomic Encyclopedia of Type Strains, Phase IV (KMG-V): Genome sequencing to study the core and pangenomes of soil and plant-associated prokaryotes.</title>
        <authorList>
            <person name="Whitman W."/>
        </authorList>
    </citation>
    <scope>NUCLEOTIDE SEQUENCE [LARGE SCALE GENOMIC DNA]</scope>
    <source>
        <strain evidence="2">M8UP27</strain>
    </source>
</reference>
<dbReference type="Proteomes" id="UP000568106">
    <property type="component" value="Unassembled WGS sequence"/>
</dbReference>
<name>A0A7W8MQV3_9BACT</name>
<organism evidence="2 3">
    <name type="scientific">Tunturiibacter empetritectus</name>
    <dbReference type="NCBI Taxonomy" id="3069691"/>
    <lineage>
        <taxon>Bacteria</taxon>
        <taxon>Pseudomonadati</taxon>
        <taxon>Acidobacteriota</taxon>
        <taxon>Terriglobia</taxon>
        <taxon>Terriglobales</taxon>
        <taxon>Acidobacteriaceae</taxon>
        <taxon>Tunturiibacter</taxon>
    </lineage>
</organism>
<evidence type="ECO:0000259" key="1">
    <source>
        <dbReference type="PROSITE" id="PS50943"/>
    </source>
</evidence>
<comment type="caution">
    <text evidence="2">The sequence shown here is derived from an EMBL/GenBank/DDBJ whole genome shotgun (WGS) entry which is preliminary data.</text>
</comment>
<feature type="domain" description="HTH cro/C1-type" evidence="1">
    <location>
        <begin position="52"/>
        <end position="87"/>
    </location>
</feature>
<gene>
    <name evidence="2" type="ORF">HDF09_001810</name>
</gene>
<proteinExistence type="predicted"/>
<protein>
    <submittedName>
        <fullName evidence="2">Transcriptional regulator with XRE-family HTH domain</fullName>
    </submittedName>
</protein>
<dbReference type="PROSITE" id="PS50943">
    <property type="entry name" value="HTH_CROC1"/>
    <property type="match status" value="1"/>
</dbReference>
<dbReference type="InterPro" id="IPR001387">
    <property type="entry name" value="Cro/C1-type_HTH"/>
</dbReference>
<dbReference type="AlphaFoldDB" id="A0A7W8MQV3"/>
<evidence type="ECO:0000313" key="3">
    <source>
        <dbReference type="Proteomes" id="UP000568106"/>
    </source>
</evidence>
<dbReference type="Gene3D" id="1.10.260.40">
    <property type="entry name" value="lambda repressor-like DNA-binding domains"/>
    <property type="match status" value="1"/>
</dbReference>
<dbReference type="InterPro" id="IPR010982">
    <property type="entry name" value="Lambda_DNA-bd_dom_sf"/>
</dbReference>
<sequence length="188" mass="21089">MKLSDKIRYLREVEGSLRGLNRAMTQQELVRAIQQENGTGKKAAKSAGKGTISQSYLSQIESGARPHLTNTTRLLLAKFFKVHPGYLVDDPEGYHSELISDLRTAEDKLDLWLVGGVERFRRDPALCQALLTLANHSDSRRCFLLIESILETPALLDRLFQVLRPDDSWLKSSVTQPAAKKAAKRSTK</sequence>
<accession>A0A7W8MQV3</accession>
<evidence type="ECO:0000313" key="2">
    <source>
        <dbReference type="EMBL" id="MBB5317141.1"/>
    </source>
</evidence>
<dbReference type="CDD" id="cd00093">
    <property type="entry name" value="HTH_XRE"/>
    <property type="match status" value="1"/>
</dbReference>
<dbReference type="Pfam" id="PF01381">
    <property type="entry name" value="HTH_3"/>
    <property type="match status" value="1"/>
</dbReference>
<dbReference type="EMBL" id="JACHDY010000002">
    <property type="protein sequence ID" value="MBB5317141.1"/>
    <property type="molecule type" value="Genomic_DNA"/>
</dbReference>
<keyword evidence="3" id="KW-1185">Reference proteome</keyword>
<dbReference type="GO" id="GO:0003677">
    <property type="term" value="F:DNA binding"/>
    <property type="evidence" value="ECO:0007669"/>
    <property type="project" value="InterPro"/>
</dbReference>